<dbReference type="InterPro" id="IPR028098">
    <property type="entry name" value="Glyco_trans_4-like_N"/>
</dbReference>
<gene>
    <name evidence="2" type="ORF">UY76_C0041G0005</name>
</gene>
<evidence type="ECO:0000259" key="1">
    <source>
        <dbReference type="Pfam" id="PF13439"/>
    </source>
</evidence>
<dbReference type="Proteomes" id="UP000034054">
    <property type="component" value="Unassembled WGS sequence"/>
</dbReference>
<keyword evidence="2" id="KW-0808">Transferase</keyword>
<evidence type="ECO:0000313" key="3">
    <source>
        <dbReference type="Proteomes" id="UP000034054"/>
    </source>
</evidence>
<feature type="domain" description="Glycosyltransferase subfamily 4-like N-terminal" evidence="1">
    <location>
        <begin position="18"/>
        <end position="205"/>
    </location>
</feature>
<comment type="caution">
    <text evidence="2">The sequence shown here is derived from an EMBL/GenBank/DDBJ whole genome shotgun (WGS) entry which is preliminary data.</text>
</comment>
<sequence>MRITFFALTFPSPRECDGQAMIAYHILKELSAHHDVRLVCFREPHDGQVGDLRLSSVRTVEQPKRKFLWHYLTGAHRKRPWFFERYRSGPFLSEIQQADADPTVDCIILHTPFLAEYLGAIRTKPAVVIGIDALSSWFSQVTRLERQPLKRWHLHNEARAAAWVEQALYPKARAVIVVSEADRQAICANGPSANAFAIPNGVDAQYFQPDSREPEQKTLVFTGMMNYPPNVEAIRWFARDIWPAVLSVEPQAHALMVGRNPTSELVDLGEQVPNFTVTGELPDLRRQRLGSIMNMRKPRRNSLIRFCGCLPIKKNEYGFLKTPARLRNDIPGVRRRRCIEQS</sequence>
<proteinExistence type="predicted"/>
<reference evidence="2 3" key="1">
    <citation type="journal article" date="2015" name="Nature">
        <title>rRNA introns, odd ribosomes, and small enigmatic genomes across a large radiation of phyla.</title>
        <authorList>
            <person name="Brown C.T."/>
            <person name="Hug L.A."/>
            <person name="Thomas B.C."/>
            <person name="Sharon I."/>
            <person name="Castelle C.J."/>
            <person name="Singh A."/>
            <person name="Wilkins M.J."/>
            <person name="Williams K.H."/>
            <person name="Banfield J.F."/>
        </authorList>
    </citation>
    <scope>NUCLEOTIDE SEQUENCE [LARGE SCALE GENOMIC DNA]</scope>
</reference>
<evidence type="ECO:0000313" key="2">
    <source>
        <dbReference type="EMBL" id="KKW32104.1"/>
    </source>
</evidence>
<dbReference type="SUPFAM" id="SSF53756">
    <property type="entry name" value="UDP-Glycosyltransferase/glycogen phosphorylase"/>
    <property type="match status" value="1"/>
</dbReference>
<dbReference type="Pfam" id="PF13439">
    <property type="entry name" value="Glyco_transf_4"/>
    <property type="match status" value="1"/>
</dbReference>
<dbReference type="GO" id="GO:0016740">
    <property type="term" value="F:transferase activity"/>
    <property type="evidence" value="ECO:0007669"/>
    <property type="project" value="UniProtKB-KW"/>
</dbReference>
<dbReference type="Gene3D" id="3.40.50.2000">
    <property type="entry name" value="Glycogen Phosphorylase B"/>
    <property type="match status" value="1"/>
</dbReference>
<dbReference type="EMBL" id="LCRH01000041">
    <property type="protein sequence ID" value="KKW32104.1"/>
    <property type="molecule type" value="Genomic_DNA"/>
</dbReference>
<name>A0A0G2AHU2_9BACT</name>
<dbReference type="AlphaFoldDB" id="A0A0G2AHU2"/>
<accession>A0A0G2AHU2</accession>
<protein>
    <submittedName>
        <fullName evidence="2">Glycosyltransferase</fullName>
    </submittedName>
</protein>
<organism evidence="2 3">
    <name type="scientific">Candidatus Uhrbacteria bacterium GW2011_GWA2_52_8d</name>
    <dbReference type="NCBI Taxonomy" id="1618979"/>
    <lineage>
        <taxon>Bacteria</taxon>
        <taxon>Candidatus Uhriibacteriota</taxon>
    </lineage>
</organism>